<organism evidence="1 2">
    <name type="scientific">Phaeovulum veldkampii DSM 11550</name>
    <dbReference type="NCBI Taxonomy" id="1185920"/>
    <lineage>
        <taxon>Bacteria</taxon>
        <taxon>Pseudomonadati</taxon>
        <taxon>Pseudomonadota</taxon>
        <taxon>Alphaproteobacteria</taxon>
        <taxon>Rhodobacterales</taxon>
        <taxon>Paracoccaceae</taxon>
        <taxon>Phaeovulum</taxon>
    </lineage>
</organism>
<evidence type="ECO:0000313" key="1">
    <source>
        <dbReference type="EMBL" id="PTE16793.1"/>
    </source>
</evidence>
<gene>
    <name evidence="1" type="ORF">C5F46_12500</name>
</gene>
<dbReference type="AlphaFoldDB" id="A0A2T4JG25"/>
<protein>
    <submittedName>
        <fullName evidence="1">Uncharacterized protein</fullName>
    </submittedName>
</protein>
<evidence type="ECO:0000313" key="2">
    <source>
        <dbReference type="Proteomes" id="UP000241899"/>
    </source>
</evidence>
<reference evidence="1 2" key="1">
    <citation type="submission" date="2018-03" db="EMBL/GenBank/DDBJ databases">
        <title>Rhodobacter veldkampii.</title>
        <authorList>
            <person name="Meyer T.E."/>
            <person name="Miller S."/>
            <person name="Lodha T."/>
            <person name="Gandham S."/>
            <person name="Chintalapati S."/>
            <person name="Chintalapati V.R."/>
        </authorList>
    </citation>
    <scope>NUCLEOTIDE SEQUENCE [LARGE SCALE GENOMIC DNA]</scope>
    <source>
        <strain evidence="1 2">DSM 11550</strain>
    </source>
</reference>
<sequence>MPPFEIPESVIAYFQEPATRAVVDSLVSTLDDPVLPDMDRSKLINLSEGVLLACQIRADFVRFMAGLWGSTFGTALAESGLNEIFPDNCTIKEVWTEKYFWSYVTLGDDLERNHFELTVDIDNQRSHEVTLQVWRFDENDELQKFGPRLSVPDNWQRITDEDGDQRLEATTNVTMNQLIANPDEALGQLGQAASAVVPFIVRLMRP</sequence>
<name>A0A2T4JG25_9RHOB</name>
<dbReference type="RefSeq" id="WP_107325684.1">
    <property type="nucleotide sequence ID" value="NZ_NHSP01000057.1"/>
</dbReference>
<accession>A0A2T4JG25</accession>
<proteinExistence type="predicted"/>
<keyword evidence="2" id="KW-1185">Reference proteome</keyword>
<dbReference type="EMBL" id="PZKF01000032">
    <property type="protein sequence ID" value="PTE16793.1"/>
    <property type="molecule type" value="Genomic_DNA"/>
</dbReference>
<dbReference type="OrthoDB" id="9910406at2"/>
<dbReference type="Proteomes" id="UP000241899">
    <property type="component" value="Unassembled WGS sequence"/>
</dbReference>
<comment type="caution">
    <text evidence="1">The sequence shown here is derived from an EMBL/GenBank/DDBJ whole genome shotgun (WGS) entry which is preliminary data.</text>
</comment>